<dbReference type="SMART" id="SM00052">
    <property type="entry name" value="EAL"/>
    <property type="match status" value="1"/>
</dbReference>
<dbReference type="Gene3D" id="3.20.20.450">
    <property type="entry name" value="EAL domain"/>
    <property type="match status" value="1"/>
</dbReference>
<proteinExistence type="predicted"/>
<dbReference type="AlphaFoldDB" id="A0A9W6KT67"/>
<comment type="caution">
    <text evidence="2">The sequence shown here is derived from an EMBL/GenBank/DDBJ whole genome shotgun (WGS) entry which is preliminary data.</text>
</comment>
<dbReference type="Proteomes" id="UP001143480">
    <property type="component" value="Unassembled WGS sequence"/>
</dbReference>
<dbReference type="PANTHER" id="PTHR33121:SF76">
    <property type="entry name" value="SIGNALING PROTEIN"/>
    <property type="match status" value="1"/>
</dbReference>
<organism evidence="2 3">
    <name type="scientific">Dactylosporangium matsuzakiense</name>
    <dbReference type="NCBI Taxonomy" id="53360"/>
    <lineage>
        <taxon>Bacteria</taxon>
        <taxon>Bacillati</taxon>
        <taxon>Actinomycetota</taxon>
        <taxon>Actinomycetes</taxon>
        <taxon>Micromonosporales</taxon>
        <taxon>Micromonosporaceae</taxon>
        <taxon>Dactylosporangium</taxon>
    </lineage>
</organism>
<reference evidence="2" key="2">
    <citation type="submission" date="2023-01" db="EMBL/GenBank/DDBJ databases">
        <authorList>
            <person name="Sun Q."/>
            <person name="Evtushenko L."/>
        </authorList>
    </citation>
    <scope>NUCLEOTIDE SEQUENCE</scope>
    <source>
        <strain evidence="2">VKM Ac-1321</strain>
    </source>
</reference>
<dbReference type="RefSeq" id="WP_261960576.1">
    <property type="nucleotide sequence ID" value="NZ_BSFP01000078.1"/>
</dbReference>
<feature type="domain" description="EAL" evidence="1">
    <location>
        <begin position="4"/>
        <end position="257"/>
    </location>
</feature>
<reference evidence="2" key="1">
    <citation type="journal article" date="2014" name="Int. J. Syst. Evol. Microbiol.">
        <title>Complete genome sequence of Corynebacterium casei LMG S-19264T (=DSM 44701T), isolated from a smear-ripened cheese.</title>
        <authorList>
            <consortium name="US DOE Joint Genome Institute (JGI-PGF)"/>
            <person name="Walter F."/>
            <person name="Albersmeier A."/>
            <person name="Kalinowski J."/>
            <person name="Ruckert C."/>
        </authorList>
    </citation>
    <scope>NUCLEOTIDE SEQUENCE</scope>
    <source>
        <strain evidence="2">VKM Ac-1321</strain>
    </source>
</reference>
<evidence type="ECO:0000259" key="1">
    <source>
        <dbReference type="PROSITE" id="PS50883"/>
    </source>
</evidence>
<gene>
    <name evidence="2" type="ORF">GCM10017581_085330</name>
</gene>
<dbReference type="Pfam" id="PF00563">
    <property type="entry name" value="EAL"/>
    <property type="match status" value="1"/>
</dbReference>
<dbReference type="SUPFAM" id="SSF141868">
    <property type="entry name" value="EAL domain-like"/>
    <property type="match status" value="1"/>
</dbReference>
<evidence type="ECO:0000313" key="3">
    <source>
        <dbReference type="Proteomes" id="UP001143480"/>
    </source>
</evidence>
<evidence type="ECO:0000313" key="2">
    <source>
        <dbReference type="EMBL" id="GLL06783.1"/>
    </source>
</evidence>
<dbReference type="InterPro" id="IPR035919">
    <property type="entry name" value="EAL_sf"/>
</dbReference>
<sequence length="423" mass="45088">MEGRTIVIRTVDDVIDARAVTTVFQPIVRLDSWNHRRFEVAGYEALTRGPAGTPWEEPLALFEAAAERGRLAELDWVCRATAYRAALDGGLPFGLTLFVNAEPAALGEPCPPDLAPTILDAQLRLRVVVEMTERAIGDDPSALLTAAEACRGSGWGVALDDVGAEPASLSVMPFVHPDVVKIDQHLTQRPAGPQAARVVNAIVAYAERAGAALLAEGVETRAHLDAALGMGATLGQGWLFGRPGPLPPDVRSRAGTATVPFVAAPAAPGGRTPYELVAAHRPTAEATKRMLLPLSHYLEAKARDPDEPPMLLASFQEARYFTALTARRYTALARDAALVTVLGTDLPSAPVPGVRGIALAADDPLRGEWNVIVVGPHFAGALVARDLADTGPDMHRRFTYALTYDRGLVLDAARALLQWIVPT</sequence>
<dbReference type="EMBL" id="BSFP01000078">
    <property type="protein sequence ID" value="GLL06783.1"/>
    <property type="molecule type" value="Genomic_DNA"/>
</dbReference>
<dbReference type="InterPro" id="IPR019278">
    <property type="entry name" value="DICT_dom"/>
</dbReference>
<dbReference type="PANTHER" id="PTHR33121">
    <property type="entry name" value="CYCLIC DI-GMP PHOSPHODIESTERASE PDEF"/>
    <property type="match status" value="1"/>
</dbReference>
<dbReference type="InterPro" id="IPR050706">
    <property type="entry name" value="Cyclic-di-GMP_PDE-like"/>
</dbReference>
<dbReference type="CDD" id="cd01948">
    <property type="entry name" value="EAL"/>
    <property type="match status" value="1"/>
</dbReference>
<protein>
    <recommendedName>
        <fullName evidence="1">EAL domain-containing protein</fullName>
    </recommendedName>
</protein>
<dbReference type="InterPro" id="IPR001633">
    <property type="entry name" value="EAL_dom"/>
</dbReference>
<dbReference type="PROSITE" id="PS50883">
    <property type="entry name" value="EAL"/>
    <property type="match status" value="1"/>
</dbReference>
<dbReference type="GO" id="GO:0071111">
    <property type="term" value="F:cyclic-guanylate-specific phosphodiesterase activity"/>
    <property type="evidence" value="ECO:0007669"/>
    <property type="project" value="InterPro"/>
</dbReference>
<keyword evidence="3" id="KW-1185">Reference proteome</keyword>
<accession>A0A9W6KT67</accession>
<dbReference type="Pfam" id="PF10069">
    <property type="entry name" value="DICT"/>
    <property type="match status" value="1"/>
</dbReference>
<name>A0A9W6KT67_9ACTN</name>